<dbReference type="InterPro" id="IPR039670">
    <property type="entry name" value="NPC2-like"/>
</dbReference>
<dbReference type="GO" id="GO:0032934">
    <property type="term" value="F:sterol binding"/>
    <property type="evidence" value="ECO:0007669"/>
    <property type="project" value="InterPro"/>
</dbReference>
<name>A0A3G5BII6_DOLGE</name>
<dbReference type="Gene3D" id="2.60.40.770">
    <property type="match status" value="1"/>
</dbReference>
<evidence type="ECO:0000259" key="5">
    <source>
        <dbReference type="SMART" id="SM00737"/>
    </source>
</evidence>
<dbReference type="AlphaFoldDB" id="A0A3G5BII6"/>
<organism evidence="6">
    <name type="scientific">Dolopus genitalis</name>
    <name type="common">Giant Australian assassin fly</name>
    <name type="synonym">Asilus genitalis</name>
    <dbReference type="NCBI Taxonomy" id="2488630"/>
    <lineage>
        <taxon>Eukaryota</taxon>
        <taxon>Metazoa</taxon>
        <taxon>Ecdysozoa</taxon>
        <taxon>Arthropoda</taxon>
        <taxon>Hexapoda</taxon>
        <taxon>Insecta</taxon>
        <taxon>Pterygota</taxon>
        <taxon>Neoptera</taxon>
        <taxon>Endopterygota</taxon>
        <taxon>Diptera</taxon>
        <taxon>Brachycera</taxon>
        <taxon>Muscomorpha</taxon>
        <taxon>Asiloidea</taxon>
        <taxon>Asilidae</taxon>
        <taxon>Asilinae</taxon>
        <taxon>Dolopus</taxon>
    </lineage>
</organism>
<feature type="chain" id="PRO_5018248257" evidence="4">
    <location>
        <begin position="17"/>
        <end position="149"/>
    </location>
</feature>
<dbReference type="FunFam" id="2.60.40.770:FF:000001">
    <property type="entry name" value="NPC intracellular cholesterol transporter 2"/>
    <property type="match status" value="1"/>
</dbReference>
<feature type="signal peptide" evidence="4">
    <location>
        <begin position="1"/>
        <end position="16"/>
    </location>
</feature>
<dbReference type="SMART" id="SM00737">
    <property type="entry name" value="ML"/>
    <property type="match status" value="1"/>
</dbReference>
<reference evidence="6" key="1">
    <citation type="journal article" date="2018" name="Toxins">
        <title>Buzz kill: function and proteomic composition of venom from the giant assassin fly Dolopus genitalis (Diptera: Asilidae).</title>
        <authorList>
            <person name="Walker A.A."/>
            <person name="Dobson J."/>
            <person name="Jin J."/>
            <person name="Robinson S.D."/>
            <person name="Herzig V."/>
            <person name="Vetter I."/>
            <person name="King G.F."/>
            <person name="Fry B.G."/>
        </authorList>
    </citation>
    <scope>NUCLEOTIDE SEQUENCE</scope>
    <source>
        <strain evidence="6">Dg78</strain>
        <tissue evidence="6">Venom/thoracic glands</tissue>
    </source>
</reference>
<comment type="subcellular location">
    <subcellularLocation>
        <location evidence="1">Secreted</location>
    </subcellularLocation>
</comment>
<comment type="similarity">
    <text evidence="2">Belongs to the NPC2 family.</text>
</comment>
<evidence type="ECO:0000256" key="3">
    <source>
        <dbReference type="ARBA" id="ARBA00022525"/>
    </source>
</evidence>
<dbReference type="InterPro" id="IPR014756">
    <property type="entry name" value="Ig_E-set"/>
</dbReference>
<accession>A0A3G5BII6</accession>
<dbReference type="GO" id="GO:0005576">
    <property type="term" value="C:extracellular region"/>
    <property type="evidence" value="ECO:0007669"/>
    <property type="project" value="UniProtKB-SubCell"/>
</dbReference>
<keyword evidence="4" id="KW-0732">Signal</keyword>
<dbReference type="GO" id="GO:0015918">
    <property type="term" value="P:sterol transport"/>
    <property type="evidence" value="ECO:0007669"/>
    <property type="project" value="InterPro"/>
</dbReference>
<feature type="domain" description="MD-2-related lipid-recognition" evidence="5">
    <location>
        <begin position="19"/>
        <end position="144"/>
    </location>
</feature>
<proteinExistence type="evidence at transcript level"/>
<evidence type="ECO:0000256" key="1">
    <source>
        <dbReference type="ARBA" id="ARBA00004613"/>
    </source>
</evidence>
<protein>
    <submittedName>
        <fullName evidence="6">Venom polypeptide</fullName>
    </submittedName>
</protein>
<evidence type="ECO:0000256" key="4">
    <source>
        <dbReference type="SAM" id="SignalP"/>
    </source>
</evidence>
<keyword evidence="3" id="KW-0964">Secreted</keyword>
<evidence type="ECO:0000313" key="6">
    <source>
        <dbReference type="EMBL" id="AYV99599.1"/>
    </source>
</evidence>
<dbReference type="InterPro" id="IPR003172">
    <property type="entry name" value="ML_dom"/>
</dbReference>
<dbReference type="EMBL" id="MK075196">
    <property type="protein sequence ID" value="AYV99599.1"/>
    <property type="molecule type" value="mRNA"/>
</dbReference>
<dbReference type="Pfam" id="PF02221">
    <property type="entry name" value="E1_DerP2_DerF2"/>
    <property type="match status" value="1"/>
</dbReference>
<dbReference type="PANTHER" id="PTHR11306">
    <property type="entry name" value="NIEMANN PICK TYPE C2 PROTEIN NPC2-RELATED"/>
    <property type="match status" value="1"/>
</dbReference>
<dbReference type="PANTHER" id="PTHR11306:SF36">
    <property type="entry name" value="NIEMANN-PICK TYPE C-2C-RELATED"/>
    <property type="match status" value="1"/>
</dbReference>
<dbReference type="SUPFAM" id="SSF81296">
    <property type="entry name" value="E set domains"/>
    <property type="match status" value="1"/>
</dbReference>
<evidence type="ECO:0000256" key="2">
    <source>
        <dbReference type="ARBA" id="ARBA00006370"/>
    </source>
</evidence>
<sequence>MFRFAVLAALLVVASATEFRACQNPVNPAAVRVQGCEKMPCDIVKGKDAIIEVDFTAKKLANTLHAKIVANAAGIHVPYPLPENLGNVCKNLLNDGYCPLDANEDATYKLVLPVATGYPLIPVAIEVSIVDEETKVHSCFIIDIIVRKN</sequence>